<dbReference type="AlphaFoldDB" id="A0A1G1SYT8"/>
<dbReference type="Proteomes" id="UP000177791">
    <property type="component" value="Unassembled WGS sequence"/>
</dbReference>
<proteinExistence type="predicted"/>
<sequence length="95" mass="9900">MQVLKISKSSPAFVFSAVTNLVSLVAFTRLLTLENYGPLSLALVSVAMLRFYKSEEGTGALGLHFAAGITGLFLAVGAGVAPHGSSSGHFLTWPC</sequence>
<accession>A0A1G1SYT8</accession>
<dbReference type="OrthoDB" id="5906224at2"/>
<name>A0A1G1SYT8_9BACT</name>
<evidence type="ECO:0000313" key="2">
    <source>
        <dbReference type="EMBL" id="OGX83769.1"/>
    </source>
</evidence>
<keyword evidence="1" id="KW-1133">Transmembrane helix</keyword>
<dbReference type="STRING" id="1908236.BEN48_03085"/>
<comment type="caution">
    <text evidence="2">The sequence shown here is derived from an EMBL/GenBank/DDBJ whole genome shotgun (WGS) entry which is preliminary data.</text>
</comment>
<evidence type="ECO:0000313" key="3">
    <source>
        <dbReference type="Proteomes" id="UP000177791"/>
    </source>
</evidence>
<reference evidence="2 3" key="1">
    <citation type="submission" date="2016-08" db="EMBL/GenBank/DDBJ databases">
        <title>Hymenobacter coccineus sp. nov., Hymenobacter lapidarius sp. nov. and Hymenobacter glacialis sp. nov., isolated from Antarctic soil.</title>
        <authorList>
            <person name="Sedlacek I."/>
            <person name="Kralova S."/>
            <person name="Kyrova K."/>
            <person name="Maslanova I."/>
            <person name="Stankova E."/>
            <person name="Vrbovska V."/>
            <person name="Nemec M."/>
            <person name="Bartak M."/>
            <person name="Svec P."/>
            <person name="Busse H.-J."/>
            <person name="Pantucek R."/>
        </authorList>
    </citation>
    <scope>NUCLEOTIDE SEQUENCE [LARGE SCALE GENOMIC DNA]</scope>
    <source>
        <strain evidence="2 3">CCM 8648</strain>
    </source>
</reference>
<dbReference type="EMBL" id="MDZC01000079">
    <property type="protein sequence ID" value="OGX83769.1"/>
    <property type="molecule type" value="Genomic_DNA"/>
</dbReference>
<keyword evidence="1" id="KW-0812">Transmembrane</keyword>
<feature type="transmembrane region" description="Helical" evidence="1">
    <location>
        <begin position="59"/>
        <end position="81"/>
    </location>
</feature>
<keyword evidence="3" id="KW-1185">Reference proteome</keyword>
<keyword evidence="1" id="KW-0472">Membrane</keyword>
<feature type="transmembrane region" description="Helical" evidence="1">
    <location>
        <begin position="12"/>
        <end position="30"/>
    </location>
</feature>
<feature type="transmembrane region" description="Helical" evidence="1">
    <location>
        <begin position="36"/>
        <end position="52"/>
    </location>
</feature>
<gene>
    <name evidence="2" type="ORF">BEN48_03085</name>
</gene>
<dbReference type="RefSeq" id="WP_070735227.1">
    <property type="nucleotide sequence ID" value="NZ_MDZC01000079.1"/>
</dbReference>
<protein>
    <submittedName>
        <fullName evidence="2">Uncharacterized protein</fullName>
    </submittedName>
</protein>
<organism evidence="2 3">
    <name type="scientific">Hymenobacter glacialis</name>
    <dbReference type="NCBI Taxonomy" id="1908236"/>
    <lineage>
        <taxon>Bacteria</taxon>
        <taxon>Pseudomonadati</taxon>
        <taxon>Bacteroidota</taxon>
        <taxon>Cytophagia</taxon>
        <taxon>Cytophagales</taxon>
        <taxon>Hymenobacteraceae</taxon>
        <taxon>Hymenobacter</taxon>
    </lineage>
</organism>
<evidence type="ECO:0000256" key="1">
    <source>
        <dbReference type="SAM" id="Phobius"/>
    </source>
</evidence>